<protein>
    <recommendedName>
        <fullName evidence="5">AAA+ ATPase domain-containing protein</fullName>
    </recommendedName>
</protein>
<evidence type="ECO:0000256" key="1">
    <source>
        <dbReference type="SAM" id="Coils"/>
    </source>
</evidence>
<keyword evidence="4" id="KW-1185">Reference proteome</keyword>
<feature type="compositionally biased region" description="Basic and acidic residues" evidence="2">
    <location>
        <begin position="610"/>
        <end position="626"/>
    </location>
</feature>
<dbReference type="Proteomes" id="UP001159427">
    <property type="component" value="Unassembled WGS sequence"/>
</dbReference>
<reference evidence="3 4" key="1">
    <citation type="submission" date="2022-05" db="EMBL/GenBank/DDBJ databases">
        <authorList>
            <consortium name="Genoscope - CEA"/>
            <person name="William W."/>
        </authorList>
    </citation>
    <scope>NUCLEOTIDE SEQUENCE [LARGE SCALE GENOMIC DNA]</scope>
</reference>
<dbReference type="PANTHER" id="PTHR47508:SF1">
    <property type="entry name" value="NON-SPECIFIC SERINE_THREONINE PROTEIN KINASE"/>
    <property type="match status" value="1"/>
</dbReference>
<evidence type="ECO:0000313" key="3">
    <source>
        <dbReference type="EMBL" id="CAH3189362.1"/>
    </source>
</evidence>
<proteinExistence type="predicted"/>
<dbReference type="PANTHER" id="PTHR47508">
    <property type="entry name" value="SAM DOMAIN-CONTAINING PROTEIN-RELATED"/>
    <property type="match status" value="1"/>
</dbReference>
<feature type="coiled-coil region" evidence="1">
    <location>
        <begin position="167"/>
        <end position="205"/>
    </location>
</feature>
<dbReference type="EMBL" id="CALNXI010002609">
    <property type="protein sequence ID" value="CAH3189362.1"/>
    <property type="molecule type" value="Genomic_DNA"/>
</dbReference>
<accession>A0ABN8SCD0</accession>
<gene>
    <name evidence="3" type="ORF">PEVE_00019334</name>
</gene>
<dbReference type="SUPFAM" id="SSF52540">
    <property type="entry name" value="P-loop containing nucleoside triphosphate hydrolases"/>
    <property type="match status" value="2"/>
</dbReference>
<organism evidence="3 4">
    <name type="scientific">Porites evermanni</name>
    <dbReference type="NCBI Taxonomy" id="104178"/>
    <lineage>
        <taxon>Eukaryota</taxon>
        <taxon>Metazoa</taxon>
        <taxon>Cnidaria</taxon>
        <taxon>Anthozoa</taxon>
        <taxon>Hexacorallia</taxon>
        <taxon>Scleractinia</taxon>
        <taxon>Fungiina</taxon>
        <taxon>Poritidae</taxon>
        <taxon>Porites</taxon>
    </lineage>
</organism>
<sequence length="664" mass="74962">MEYTSEQLNYFRFCYITFKLVPEGLRTVFKQEWDFLYKATPFGEWKDTPQNGLDFCNKESRKSRARNARLLATIRRGNTAEWDCSCLFFAILYSDTVGSTLSPGTRKEVDDLRQVRNDVAGINVAQLTDAQFDNYVGRVLASFTSLSLPINEVQDIKNEADYPTAELNTLKVQVDNLKADLQTKDQEAKNLASELQSKMKELTLTHEINSKVESFCTLTLKPSHPIIRRVNDVTRITKKLDELQNESKGAISIVYLSGLPGCGKSQIARQVGKEIFDKRLREGEDLTFVATLNAETLDSLAESYNSLARHLGITVYALTKLGSSRNLRERIEYLKALIFSKTKQFSNWLIIVDNVVDLSSVRDDLPASGTKELGHGQVLITTQDISSIPVNAPLTYHESLSKGMHPDEAVNLLRHLSNIQNQEEAEKVAEVLDYQPLALVDAAFYVRTAVVNGSPNYSWANYLKKFRRRGLDVIGAYPESQKPLVPSEIKARGRKAMLAYKNALETGKVKVYRARIMFIGQDRAGKTSLKNSFLGLPFDREQQSTDGIEMDPSKFEVVVDQVSNWKRTDEKQGVSKFLHKLVRMVAGKLEHEEIEVDPAQEKTVSQSPEKQMDPKRQVKLAEDKSQLTQDDKLSSCGLLMFLISTMANVEPEVYELLKLFDLPG</sequence>
<keyword evidence="1" id="KW-0175">Coiled coil</keyword>
<name>A0ABN8SCD0_9CNID</name>
<dbReference type="Gene3D" id="3.40.50.300">
    <property type="entry name" value="P-loop containing nucleotide triphosphate hydrolases"/>
    <property type="match status" value="2"/>
</dbReference>
<dbReference type="InterPro" id="IPR027417">
    <property type="entry name" value="P-loop_NTPase"/>
</dbReference>
<evidence type="ECO:0000256" key="2">
    <source>
        <dbReference type="SAM" id="MobiDB-lite"/>
    </source>
</evidence>
<feature type="region of interest" description="Disordered" evidence="2">
    <location>
        <begin position="597"/>
        <end position="626"/>
    </location>
</feature>
<evidence type="ECO:0000313" key="4">
    <source>
        <dbReference type="Proteomes" id="UP001159427"/>
    </source>
</evidence>
<evidence type="ECO:0008006" key="5">
    <source>
        <dbReference type="Google" id="ProtNLM"/>
    </source>
</evidence>
<comment type="caution">
    <text evidence="3">The sequence shown here is derived from an EMBL/GenBank/DDBJ whole genome shotgun (WGS) entry which is preliminary data.</text>
</comment>